<protein>
    <submittedName>
        <fullName evidence="2">Uncharacterized protein</fullName>
    </submittedName>
</protein>
<dbReference type="Proteomes" id="UP000003688">
    <property type="component" value="Unassembled WGS sequence"/>
</dbReference>
<evidence type="ECO:0000313" key="3">
    <source>
        <dbReference type="Proteomes" id="UP000003688"/>
    </source>
</evidence>
<dbReference type="STRING" id="320771.Cflav_PD4363"/>
<keyword evidence="3" id="KW-1185">Reference proteome</keyword>
<feature type="transmembrane region" description="Helical" evidence="1">
    <location>
        <begin position="12"/>
        <end position="32"/>
    </location>
</feature>
<keyword evidence="1" id="KW-0472">Membrane</keyword>
<dbReference type="AlphaFoldDB" id="B9XFH8"/>
<proteinExistence type="predicted"/>
<accession>B9XFH8</accession>
<keyword evidence="1" id="KW-1133">Transmembrane helix</keyword>
<reference evidence="2 3" key="1">
    <citation type="journal article" date="2011" name="J. Bacteriol.">
        <title>Genome sequence of 'Pedosphaera parvula' Ellin514, an aerobic Verrucomicrobial isolate from pasture soil.</title>
        <authorList>
            <person name="Kant R."/>
            <person name="van Passel M.W."/>
            <person name="Sangwan P."/>
            <person name="Palva A."/>
            <person name="Lucas S."/>
            <person name="Copeland A."/>
            <person name="Lapidus A."/>
            <person name="Glavina Del Rio T."/>
            <person name="Dalin E."/>
            <person name="Tice H."/>
            <person name="Bruce D."/>
            <person name="Goodwin L."/>
            <person name="Pitluck S."/>
            <person name="Chertkov O."/>
            <person name="Larimer F.W."/>
            <person name="Land M.L."/>
            <person name="Hauser L."/>
            <person name="Brettin T.S."/>
            <person name="Detter J.C."/>
            <person name="Han S."/>
            <person name="de Vos W.M."/>
            <person name="Janssen P.H."/>
            <person name="Smidt H."/>
        </authorList>
    </citation>
    <scope>NUCLEOTIDE SEQUENCE [LARGE SCALE GENOMIC DNA]</scope>
    <source>
        <strain evidence="2 3">Ellin514</strain>
    </source>
</reference>
<dbReference type="EMBL" id="ABOX02000010">
    <property type="protein sequence ID" value="EEF61342.1"/>
    <property type="molecule type" value="Genomic_DNA"/>
</dbReference>
<gene>
    <name evidence="2" type="ORF">Cflav_PD4363</name>
</gene>
<organism evidence="2 3">
    <name type="scientific">Pedosphaera parvula (strain Ellin514)</name>
    <dbReference type="NCBI Taxonomy" id="320771"/>
    <lineage>
        <taxon>Bacteria</taxon>
        <taxon>Pseudomonadati</taxon>
        <taxon>Verrucomicrobiota</taxon>
        <taxon>Pedosphaerae</taxon>
        <taxon>Pedosphaerales</taxon>
        <taxon>Pedosphaeraceae</taxon>
        <taxon>Pedosphaera</taxon>
    </lineage>
</organism>
<name>B9XFH8_PEDPL</name>
<comment type="caution">
    <text evidence="2">The sequence shown here is derived from an EMBL/GenBank/DDBJ whole genome shotgun (WGS) entry which is preliminary data.</text>
</comment>
<sequence length="257" mass="28635">MGAMDHKVIATFLISLLWFVLAVGVLMTIAIIHWRRSRVPGHTADLDLPKSPRPYCHSAVKNSLLHRPTCWLAIKNKNLLTIQSALALHNPKPCSWLEGISGDGDQKLFVSPPVNGWVLVIGSALPDPGEDIDACFRFLLDLSRKVGHVQYFIANTVLNYHAWAQMESGHVLRGYAWAGKTLWNQGPTTQAEIDLAMKCYTYTDPGEALPFSSSEPSASNSEKVHLLASRWSIDPEEIDDHFIDQEWGIVGEPSKHF</sequence>
<evidence type="ECO:0000313" key="2">
    <source>
        <dbReference type="EMBL" id="EEF61342.1"/>
    </source>
</evidence>
<evidence type="ECO:0000256" key="1">
    <source>
        <dbReference type="SAM" id="Phobius"/>
    </source>
</evidence>
<keyword evidence="1" id="KW-0812">Transmembrane</keyword>